<sequence length="530" mass="62198">MQEKRINLLIVDDEIVTTEVLKEQIDRARLGIDRIYTAYNTDMAREVLGSAEIDMILCDIEMPKENGLELLEWIRKAQRDIEFLFLTSHEKFEYAFGAVKNGAANYLLKPLDMPTINNALFAVTEKIDKKKQLSQAKEYWNYGKRKVIREFWRNAVRGGFFEGEKEAAVRNEIIKLGLPLDIREKYILVLFHIRKESIFTDTRTGKVNQFILDNILAETLTTELNMENIIHWEDGENYYEAAVSDIDRERVKANMDKAEQSLKQLFDRPFYAGYISEPVKIPDLENVCREMLTYDRKHMYDEGKTVFFSELTSEKQKLEKMLDPKFILMCLEKGARVKLLEYLQMIVAKVKKKDNSLANMQYYQMDLIQIVSIYLHGQGMDLEFLFEDYNYMEIQKKSLTSELSMIRWNTYFVNKVFDCTQGREKSGGMLDTVVNYIREHYEENVTRNTLAQLVHFSPEYVGKAFKKKMGVSINDYVNKLRIEKAKNMLISTDYKIIDIALMVGFENMPYFSSVFKKYEGVSPAEFKKMH</sequence>
<comment type="caution">
    <text evidence="9">The sequence shown here is derived from an EMBL/GenBank/DDBJ whole genome shotgun (WGS) entry which is preliminary data.</text>
</comment>
<feature type="domain" description="HTH araC/xylS-type" evidence="7">
    <location>
        <begin position="431"/>
        <end position="529"/>
    </location>
</feature>
<evidence type="ECO:0000259" key="8">
    <source>
        <dbReference type="PROSITE" id="PS50110"/>
    </source>
</evidence>
<evidence type="ECO:0000259" key="7">
    <source>
        <dbReference type="PROSITE" id="PS01124"/>
    </source>
</evidence>
<evidence type="ECO:0000256" key="1">
    <source>
        <dbReference type="ARBA" id="ARBA00018672"/>
    </source>
</evidence>
<dbReference type="Gene3D" id="1.10.10.60">
    <property type="entry name" value="Homeodomain-like"/>
    <property type="match status" value="2"/>
</dbReference>
<dbReference type="Pfam" id="PF12833">
    <property type="entry name" value="HTH_18"/>
    <property type="match status" value="1"/>
</dbReference>
<evidence type="ECO:0000256" key="5">
    <source>
        <dbReference type="ARBA" id="ARBA00024867"/>
    </source>
</evidence>
<dbReference type="InterPro" id="IPR018060">
    <property type="entry name" value="HTH_AraC"/>
</dbReference>
<proteinExistence type="predicted"/>
<evidence type="ECO:0000256" key="6">
    <source>
        <dbReference type="PROSITE-ProRule" id="PRU00169"/>
    </source>
</evidence>
<feature type="domain" description="Response regulatory" evidence="8">
    <location>
        <begin position="7"/>
        <end position="124"/>
    </location>
</feature>
<dbReference type="InterPro" id="IPR009057">
    <property type="entry name" value="Homeodomain-like_sf"/>
</dbReference>
<dbReference type="InterPro" id="IPR011006">
    <property type="entry name" value="CheY-like_superfamily"/>
</dbReference>
<dbReference type="PANTHER" id="PTHR43280:SF28">
    <property type="entry name" value="HTH-TYPE TRANSCRIPTIONAL ACTIVATOR RHAS"/>
    <property type="match status" value="1"/>
</dbReference>
<dbReference type="InterPro" id="IPR018062">
    <property type="entry name" value="HTH_AraC-typ_CS"/>
</dbReference>
<dbReference type="SUPFAM" id="SSF46689">
    <property type="entry name" value="Homeodomain-like"/>
    <property type="match status" value="2"/>
</dbReference>
<keyword evidence="10" id="KW-1185">Reference proteome</keyword>
<comment type="function">
    <text evidence="5">May play the central regulatory role in sporulation. It may be an element of the effector pathway responsible for the activation of sporulation genes in response to nutritional stress. Spo0A may act in concert with spo0H (a sigma factor) to control the expression of some genes that are critical to the sporulation process.</text>
</comment>
<protein>
    <recommendedName>
        <fullName evidence="1">Stage 0 sporulation protein A homolog</fullName>
    </recommendedName>
</protein>
<evidence type="ECO:0000313" key="10">
    <source>
        <dbReference type="Proteomes" id="UP001600943"/>
    </source>
</evidence>
<evidence type="ECO:0000256" key="2">
    <source>
        <dbReference type="ARBA" id="ARBA00023015"/>
    </source>
</evidence>
<dbReference type="PROSITE" id="PS00041">
    <property type="entry name" value="HTH_ARAC_FAMILY_1"/>
    <property type="match status" value="1"/>
</dbReference>
<keyword evidence="4" id="KW-0804">Transcription</keyword>
<gene>
    <name evidence="9" type="ORF">K040078D81_11970</name>
</gene>
<dbReference type="PRINTS" id="PR00032">
    <property type="entry name" value="HTHARAC"/>
</dbReference>
<dbReference type="Gene3D" id="3.40.50.2300">
    <property type="match status" value="1"/>
</dbReference>
<dbReference type="Pfam" id="PF00072">
    <property type="entry name" value="Response_reg"/>
    <property type="match status" value="1"/>
</dbReference>
<dbReference type="Proteomes" id="UP001600943">
    <property type="component" value="Unassembled WGS sequence"/>
</dbReference>
<dbReference type="PROSITE" id="PS01124">
    <property type="entry name" value="HTH_ARAC_FAMILY_2"/>
    <property type="match status" value="1"/>
</dbReference>
<evidence type="ECO:0000313" key="9">
    <source>
        <dbReference type="EMBL" id="GAA6407080.1"/>
    </source>
</evidence>
<organism evidence="9 10">
    <name type="scientific">Blautia hominis</name>
    <dbReference type="NCBI Taxonomy" id="2025493"/>
    <lineage>
        <taxon>Bacteria</taxon>
        <taxon>Bacillati</taxon>
        <taxon>Bacillota</taxon>
        <taxon>Clostridia</taxon>
        <taxon>Lachnospirales</taxon>
        <taxon>Lachnospiraceae</taxon>
        <taxon>Blautia</taxon>
    </lineage>
</organism>
<dbReference type="PANTHER" id="PTHR43280">
    <property type="entry name" value="ARAC-FAMILY TRANSCRIPTIONAL REGULATOR"/>
    <property type="match status" value="1"/>
</dbReference>
<evidence type="ECO:0000256" key="4">
    <source>
        <dbReference type="ARBA" id="ARBA00023163"/>
    </source>
</evidence>
<keyword evidence="6" id="KW-0597">Phosphoprotein</keyword>
<keyword evidence="3" id="KW-0238">DNA-binding</keyword>
<dbReference type="SUPFAM" id="SSF52172">
    <property type="entry name" value="CheY-like"/>
    <property type="match status" value="1"/>
</dbReference>
<dbReference type="PROSITE" id="PS50110">
    <property type="entry name" value="RESPONSE_REGULATORY"/>
    <property type="match status" value="1"/>
</dbReference>
<dbReference type="SMART" id="SM00342">
    <property type="entry name" value="HTH_ARAC"/>
    <property type="match status" value="1"/>
</dbReference>
<dbReference type="SMART" id="SM00448">
    <property type="entry name" value="REC"/>
    <property type="match status" value="1"/>
</dbReference>
<dbReference type="InterPro" id="IPR001789">
    <property type="entry name" value="Sig_transdc_resp-reg_receiver"/>
</dbReference>
<keyword evidence="2" id="KW-0805">Transcription regulation</keyword>
<reference evidence="9 10" key="1">
    <citation type="submission" date="2024-04" db="EMBL/GenBank/DDBJ databases">
        <title>Defined microbial consortia suppress multidrug-resistant proinflammatory Enterobacteriaceae via ecological control.</title>
        <authorList>
            <person name="Furuichi M."/>
            <person name="Kawaguchi T."/>
            <person name="Pust M."/>
            <person name="Yasuma K."/>
            <person name="Plichta D."/>
            <person name="Hasegawa N."/>
            <person name="Ohya T."/>
            <person name="Bhattarai S."/>
            <person name="Sasajima S."/>
            <person name="Aoto Y."/>
            <person name="Tuganbaev T."/>
            <person name="Yaginuma M."/>
            <person name="Ueda M."/>
            <person name="Okahashi N."/>
            <person name="Amafuji K."/>
            <person name="Kiridooshi Y."/>
            <person name="Sugita K."/>
            <person name="Strazar M."/>
            <person name="Skelly A."/>
            <person name="Suda W."/>
            <person name="Hattori M."/>
            <person name="Nakamoto N."/>
            <person name="Caballero S."/>
            <person name="Norman J."/>
            <person name="Olle B."/>
            <person name="Tanoue T."/>
            <person name="Arita M."/>
            <person name="Bucci V."/>
            <person name="Atarashi K."/>
            <person name="Xavier R."/>
            <person name="Honda K."/>
        </authorList>
    </citation>
    <scope>NUCLEOTIDE SEQUENCE [LARGE SCALE GENOMIC DNA]</scope>
    <source>
        <strain evidence="10">k04-0078-D8-1</strain>
    </source>
</reference>
<name>A0ABQ0B6K7_9FIRM</name>
<dbReference type="InterPro" id="IPR020449">
    <property type="entry name" value="Tscrpt_reg_AraC-type_HTH"/>
</dbReference>
<dbReference type="CDD" id="cd17536">
    <property type="entry name" value="REC_YesN-like"/>
    <property type="match status" value="1"/>
</dbReference>
<evidence type="ECO:0000256" key="3">
    <source>
        <dbReference type="ARBA" id="ARBA00023125"/>
    </source>
</evidence>
<feature type="modified residue" description="4-aspartylphosphate" evidence="6">
    <location>
        <position position="59"/>
    </location>
</feature>
<dbReference type="EMBL" id="BAABYW010000001">
    <property type="protein sequence ID" value="GAA6407080.1"/>
    <property type="molecule type" value="Genomic_DNA"/>
</dbReference>
<dbReference type="RefSeq" id="WP_390403975.1">
    <property type="nucleotide sequence ID" value="NZ_BAABYW010000001.1"/>
</dbReference>
<accession>A0ABQ0B6K7</accession>